<proteinExistence type="predicted"/>
<organism evidence="2 3">
    <name type="scientific">Portunus trituberculatus</name>
    <name type="common">Swimming crab</name>
    <name type="synonym">Neptunus trituberculatus</name>
    <dbReference type="NCBI Taxonomy" id="210409"/>
    <lineage>
        <taxon>Eukaryota</taxon>
        <taxon>Metazoa</taxon>
        <taxon>Ecdysozoa</taxon>
        <taxon>Arthropoda</taxon>
        <taxon>Crustacea</taxon>
        <taxon>Multicrustacea</taxon>
        <taxon>Malacostraca</taxon>
        <taxon>Eumalacostraca</taxon>
        <taxon>Eucarida</taxon>
        <taxon>Decapoda</taxon>
        <taxon>Pleocyemata</taxon>
        <taxon>Brachyura</taxon>
        <taxon>Eubrachyura</taxon>
        <taxon>Portunoidea</taxon>
        <taxon>Portunidae</taxon>
        <taxon>Portuninae</taxon>
        <taxon>Portunus</taxon>
    </lineage>
</organism>
<dbReference type="AlphaFoldDB" id="A0A5B7F584"/>
<feature type="compositionally biased region" description="Polar residues" evidence="1">
    <location>
        <begin position="78"/>
        <end position="95"/>
    </location>
</feature>
<gene>
    <name evidence="2" type="ORF">E2C01_034310</name>
</gene>
<reference evidence="2 3" key="1">
    <citation type="submission" date="2019-05" db="EMBL/GenBank/DDBJ databases">
        <title>Another draft genome of Portunus trituberculatus and its Hox gene families provides insights of decapod evolution.</title>
        <authorList>
            <person name="Jeong J.-H."/>
            <person name="Song I."/>
            <person name="Kim S."/>
            <person name="Choi T."/>
            <person name="Kim D."/>
            <person name="Ryu S."/>
            <person name="Kim W."/>
        </authorList>
    </citation>
    <scope>NUCLEOTIDE SEQUENCE [LARGE SCALE GENOMIC DNA]</scope>
    <source>
        <tissue evidence="2">Muscle</tissue>
    </source>
</reference>
<evidence type="ECO:0000313" key="3">
    <source>
        <dbReference type="Proteomes" id="UP000324222"/>
    </source>
</evidence>
<evidence type="ECO:0000256" key="1">
    <source>
        <dbReference type="SAM" id="MobiDB-lite"/>
    </source>
</evidence>
<evidence type="ECO:0000313" key="2">
    <source>
        <dbReference type="EMBL" id="MPC40745.1"/>
    </source>
</evidence>
<sequence>MYGIGVAEGSTPWFFRLGREAPTLIYVTCPRSQQDVETSRAKLDLGNLKQFSNTHPIADVCWLSEGQQAAAVQTAACSSRAASHQGSPQPRTSALQAPRDSGGEFSRHRQHHHSHIRHYHN</sequence>
<feature type="compositionally biased region" description="Basic residues" evidence="1">
    <location>
        <begin position="108"/>
        <end position="121"/>
    </location>
</feature>
<feature type="region of interest" description="Disordered" evidence="1">
    <location>
        <begin position="78"/>
        <end position="121"/>
    </location>
</feature>
<dbReference type="Proteomes" id="UP000324222">
    <property type="component" value="Unassembled WGS sequence"/>
</dbReference>
<dbReference type="EMBL" id="VSRR010004799">
    <property type="protein sequence ID" value="MPC40745.1"/>
    <property type="molecule type" value="Genomic_DNA"/>
</dbReference>
<comment type="caution">
    <text evidence="2">The sequence shown here is derived from an EMBL/GenBank/DDBJ whole genome shotgun (WGS) entry which is preliminary data.</text>
</comment>
<name>A0A5B7F584_PORTR</name>
<accession>A0A5B7F584</accession>
<keyword evidence="3" id="KW-1185">Reference proteome</keyword>
<protein>
    <submittedName>
        <fullName evidence="2">Uncharacterized protein</fullName>
    </submittedName>
</protein>